<dbReference type="EMBL" id="CP029479">
    <property type="protein sequence ID" value="AWM76662.1"/>
    <property type="molecule type" value="Genomic_DNA"/>
</dbReference>
<feature type="modified residue" description="N6-(pyridoxal phosphate)lysine" evidence="9">
    <location>
        <position position="221"/>
    </location>
</feature>
<dbReference type="Gene3D" id="3.40.640.10">
    <property type="entry name" value="Type I PLP-dependent aspartate aminotransferase-like (Major domain)"/>
    <property type="match status" value="1"/>
</dbReference>
<keyword evidence="12" id="KW-1185">Reference proteome</keyword>
<organism evidence="11 12">
    <name type="scientific">Phenylobacterium parvum</name>
    <dbReference type="NCBI Taxonomy" id="2201350"/>
    <lineage>
        <taxon>Bacteria</taxon>
        <taxon>Pseudomonadati</taxon>
        <taxon>Pseudomonadota</taxon>
        <taxon>Alphaproteobacteria</taxon>
        <taxon>Caulobacterales</taxon>
        <taxon>Caulobacteraceae</taxon>
        <taxon>Phenylobacterium</taxon>
    </lineage>
</organism>
<dbReference type="CDD" id="cd00609">
    <property type="entry name" value="AAT_like"/>
    <property type="match status" value="1"/>
</dbReference>
<dbReference type="InterPro" id="IPR015422">
    <property type="entry name" value="PyrdxlP-dep_Trfase_small"/>
</dbReference>
<dbReference type="InterPro" id="IPR015421">
    <property type="entry name" value="PyrdxlP-dep_Trfase_major"/>
</dbReference>
<dbReference type="Gene3D" id="3.90.1150.10">
    <property type="entry name" value="Aspartate Aminotransferase, domain 1"/>
    <property type="match status" value="1"/>
</dbReference>
<dbReference type="OrthoDB" id="9809616at2"/>
<evidence type="ECO:0000313" key="12">
    <source>
        <dbReference type="Proteomes" id="UP000247763"/>
    </source>
</evidence>
<evidence type="ECO:0000256" key="5">
    <source>
        <dbReference type="ARBA" id="ARBA00022576"/>
    </source>
</evidence>
<evidence type="ECO:0000313" key="11">
    <source>
        <dbReference type="EMBL" id="AWM76662.1"/>
    </source>
</evidence>
<evidence type="ECO:0000259" key="10">
    <source>
        <dbReference type="Pfam" id="PF00155"/>
    </source>
</evidence>
<dbReference type="SUPFAM" id="SSF53383">
    <property type="entry name" value="PLP-dependent transferases"/>
    <property type="match status" value="1"/>
</dbReference>
<reference evidence="12" key="1">
    <citation type="submission" date="2018-05" db="EMBL/GenBank/DDBJ databases">
        <title>Genome sequencing of Phenylobacterium sp. HYN0004.</title>
        <authorList>
            <person name="Yi H."/>
            <person name="Baek C."/>
        </authorList>
    </citation>
    <scope>NUCLEOTIDE SEQUENCE [LARGE SCALE GENOMIC DNA]</scope>
    <source>
        <strain evidence="12">HYN0004</strain>
    </source>
</reference>
<comment type="similarity">
    <text evidence="3 9">Belongs to the class-II pyridoxal-phosphate-dependent aminotransferase family. Histidinol-phosphate aminotransferase subfamily.</text>
</comment>
<evidence type="ECO:0000256" key="9">
    <source>
        <dbReference type="HAMAP-Rule" id="MF_01023"/>
    </source>
</evidence>
<feature type="domain" description="Aminotransferase class I/classII large" evidence="10">
    <location>
        <begin position="30"/>
        <end position="357"/>
    </location>
</feature>
<dbReference type="AlphaFoldDB" id="A0A2Z3HN36"/>
<dbReference type="GO" id="GO:0004400">
    <property type="term" value="F:histidinol-phosphate transaminase activity"/>
    <property type="evidence" value="ECO:0007669"/>
    <property type="project" value="UniProtKB-UniRule"/>
</dbReference>
<dbReference type="InterPro" id="IPR004839">
    <property type="entry name" value="Aminotransferase_I/II_large"/>
</dbReference>
<evidence type="ECO:0000256" key="3">
    <source>
        <dbReference type="ARBA" id="ARBA00007970"/>
    </source>
</evidence>
<keyword evidence="7 9" id="KW-0663">Pyridoxal phosphate</keyword>
<accession>A0A2Z3HN36</accession>
<dbReference type="RefSeq" id="WP_110449231.1">
    <property type="nucleotide sequence ID" value="NZ_CP029479.1"/>
</dbReference>
<comment type="cofactor">
    <cofactor evidence="1 9">
        <name>pyridoxal 5'-phosphate</name>
        <dbReference type="ChEBI" id="CHEBI:597326"/>
    </cofactor>
</comment>
<dbReference type="HAMAP" id="MF_01023">
    <property type="entry name" value="HisC_aminotrans_2"/>
    <property type="match status" value="1"/>
</dbReference>
<comment type="pathway">
    <text evidence="2 9">Amino-acid biosynthesis; L-histidine biosynthesis; L-histidine from 5-phospho-alpha-D-ribose 1-diphosphate: step 7/9.</text>
</comment>
<protein>
    <recommendedName>
        <fullName evidence="9">Histidinol-phosphate aminotransferase</fullName>
        <ecNumber evidence="9">2.6.1.9</ecNumber>
    </recommendedName>
    <alternativeName>
        <fullName evidence="9">Imidazole acetol-phosphate transaminase</fullName>
    </alternativeName>
</protein>
<dbReference type="Pfam" id="PF00155">
    <property type="entry name" value="Aminotran_1_2"/>
    <property type="match status" value="1"/>
</dbReference>
<keyword evidence="6 9" id="KW-0808">Transferase</keyword>
<sequence length="366" mass="39429">MTDRPLPKPGILQISPYVPGKAAVEGVAHPLKLSANENILGSSPAAREAFASAIDELHLYPDGRCNALREAIGARYGLEPENLLFGCGSDEIFQLIGQTFIQPGDNAVQGEHGFGAFAIATRAAGGEVRMAREVDLRIDVDEVLDCVDERTRVVWIANPANPTGTVVGGSEIRRLHAALPADVVLVLDGAYAEFAEDPDFEDGVDLVRNASNVIMTRTFSKLHGLAALRVGWAYMPAEMAEAIDRIRLPFNVSIPGQRAAIAALADEDFQARSLELVRTWRPWLAQQLGGLGLETTPSSANFVLARFPQTPGRTAADADAFLSARGLIPRRVTGYGLPDHLRITIGLEEHNRAVIDALADFMGPRP</sequence>
<keyword evidence="9" id="KW-0368">Histidine biosynthesis</keyword>
<dbReference type="Proteomes" id="UP000247763">
    <property type="component" value="Chromosome"/>
</dbReference>
<keyword evidence="9" id="KW-0028">Amino-acid biosynthesis</keyword>
<dbReference type="PANTHER" id="PTHR43643">
    <property type="entry name" value="HISTIDINOL-PHOSPHATE AMINOTRANSFERASE 2"/>
    <property type="match status" value="1"/>
</dbReference>
<gene>
    <name evidence="9" type="primary">hisC</name>
    <name evidence="11" type="ORF">HYN04_02105</name>
</gene>
<dbReference type="KEGG" id="phb:HYN04_02105"/>
<proteinExistence type="inferred from homology"/>
<dbReference type="UniPathway" id="UPA00031">
    <property type="reaction ID" value="UER00012"/>
</dbReference>
<keyword evidence="5 9" id="KW-0032">Aminotransferase</keyword>
<comment type="catalytic activity">
    <reaction evidence="8 9">
        <text>L-histidinol phosphate + 2-oxoglutarate = 3-(imidazol-4-yl)-2-oxopropyl phosphate + L-glutamate</text>
        <dbReference type="Rhea" id="RHEA:23744"/>
        <dbReference type="ChEBI" id="CHEBI:16810"/>
        <dbReference type="ChEBI" id="CHEBI:29985"/>
        <dbReference type="ChEBI" id="CHEBI:57766"/>
        <dbReference type="ChEBI" id="CHEBI:57980"/>
        <dbReference type="EC" id="2.6.1.9"/>
    </reaction>
</comment>
<dbReference type="InterPro" id="IPR015424">
    <property type="entry name" value="PyrdxlP-dep_Trfase"/>
</dbReference>
<evidence type="ECO:0000256" key="1">
    <source>
        <dbReference type="ARBA" id="ARBA00001933"/>
    </source>
</evidence>
<evidence type="ECO:0000256" key="8">
    <source>
        <dbReference type="ARBA" id="ARBA00047481"/>
    </source>
</evidence>
<dbReference type="InterPro" id="IPR050106">
    <property type="entry name" value="HistidinolP_aminotransfase"/>
</dbReference>
<dbReference type="GO" id="GO:0030170">
    <property type="term" value="F:pyridoxal phosphate binding"/>
    <property type="evidence" value="ECO:0007669"/>
    <property type="project" value="InterPro"/>
</dbReference>
<dbReference type="EC" id="2.6.1.9" evidence="9"/>
<dbReference type="NCBIfam" id="TIGR01141">
    <property type="entry name" value="hisC"/>
    <property type="match status" value="1"/>
</dbReference>
<evidence type="ECO:0000256" key="4">
    <source>
        <dbReference type="ARBA" id="ARBA00011738"/>
    </source>
</evidence>
<evidence type="ECO:0000256" key="7">
    <source>
        <dbReference type="ARBA" id="ARBA00022898"/>
    </source>
</evidence>
<comment type="subunit">
    <text evidence="4 9">Homodimer.</text>
</comment>
<dbReference type="InterPro" id="IPR005861">
    <property type="entry name" value="HisP_aminotrans"/>
</dbReference>
<dbReference type="GO" id="GO:0000105">
    <property type="term" value="P:L-histidine biosynthetic process"/>
    <property type="evidence" value="ECO:0007669"/>
    <property type="project" value="UniProtKB-UniRule"/>
</dbReference>
<name>A0A2Z3HN36_9CAUL</name>
<dbReference type="PANTHER" id="PTHR43643:SF3">
    <property type="entry name" value="HISTIDINOL-PHOSPHATE AMINOTRANSFERASE"/>
    <property type="match status" value="1"/>
</dbReference>
<evidence type="ECO:0000256" key="6">
    <source>
        <dbReference type="ARBA" id="ARBA00022679"/>
    </source>
</evidence>
<evidence type="ECO:0000256" key="2">
    <source>
        <dbReference type="ARBA" id="ARBA00005011"/>
    </source>
</evidence>